<dbReference type="Proteomes" id="UP000038055">
    <property type="component" value="Unassembled WGS sequence"/>
</dbReference>
<organism evidence="1 2">
    <name type="scientific">Capnocytophaga cynodegmi</name>
    <dbReference type="NCBI Taxonomy" id="28189"/>
    <lineage>
        <taxon>Bacteria</taxon>
        <taxon>Pseudomonadati</taxon>
        <taxon>Bacteroidota</taxon>
        <taxon>Flavobacteriia</taxon>
        <taxon>Flavobacteriales</taxon>
        <taxon>Flavobacteriaceae</taxon>
        <taxon>Capnocytophaga</taxon>
    </lineage>
</organism>
<gene>
    <name evidence="1" type="ORF">CCYN2B_120170</name>
</gene>
<proteinExistence type="predicted"/>
<protein>
    <submittedName>
        <fullName evidence="1">Uncharacterized protein</fullName>
    </submittedName>
</protein>
<sequence length="70" mass="8682">MYPYHNKIKQRIKNGELVKYEFVEKYKNISPCLLLYFKTEPYIRPVREHRFAEYEEILSLQNKISKQKEQ</sequence>
<evidence type="ECO:0000313" key="2">
    <source>
        <dbReference type="Proteomes" id="UP000038055"/>
    </source>
</evidence>
<keyword evidence="2" id="KW-1185">Reference proteome</keyword>
<reference evidence="2" key="1">
    <citation type="submission" date="2015-01" db="EMBL/GenBank/DDBJ databases">
        <authorList>
            <person name="MANFREDI Pablo"/>
        </authorList>
    </citation>
    <scope>NUCLEOTIDE SEQUENCE [LARGE SCALE GENOMIC DNA]</scope>
    <source>
        <strain evidence="2">Ccyn2B</strain>
    </source>
</reference>
<evidence type="ECO:0000313" key="1">
    <source>
        <dbReference type="EMBL" id="CEN32921.1"/>
    </source>
</evidence>
<dbReference type="STRING" id="28189.CCYN74_110115"/>
<dbReference type="AlphaFoldDB" id="A0A0B7H042"/>
<dbReference type="RefSeq" id="WP_041990404.1">
    <property type="nucleotide sequence ID" value="NZ_CDOD01000004.1"/>
</dbReference>
<accession>A0A0B7H042</accession>
<name>A0A0B7H042_9FLAO</name>
<dbReference type="EMBL" id="CDOD01000004">
    <property type="protein sequence ID" value="CEN32921.1"/>
    <property type="molecule type" value="Genomic_DNA"/>
</dbReference>
<dbReference type="eggNOG" id="ENOG50330SZ">
    <property type="taxonomic scope" value="Bacteria"/>
</dbReference>